<dbReference type="EMBL" id="OZ034829">
    <property type="protein sequence ID" value="CAL1685938.1"/>
    <property type="molecule type" value="Genomic_DNA"/>
</dbReference>
<evidence type="ECO:0000256" key="1">
    <source>
        <dbReference type="SAM" id="MobiDB-lite"/>
    </source>
</evidence>
<dbReference type="Proteomes" id="UP001497644">
    <property type="component" value="Chromosome 6"/>
</dbReference>
<feature type="compositionally biased region" description="Basic and acidic residues" evidence="1">
    <location>
        <begin position="127"/>
        <end position="140"/>
    </location>
</feature>
<proteinExistence type="predicted"/>
<feature type="region of interest" description="Disordered" evidence="1">
    <location>
        <begin position="1"/>
        <end position="28"/>
    </location>
</feature>
<accession>A0AAV2P1V6</accession>
<feature type="region of interest" description="Disordered" evidence="1">
    <location>
        <begin position="102"/>
        <end position="154"/>
    </location>
</feature>
<evidence type="ECO:0000313" key="3">
    <source>
        <dbReference type="Proteomes" id="UP001497644"/>
    </source>
</evidence>
<organism evidence="2 3">
    <name type="scientific">Lasius platythorax</name>
    <dbReference type="NCBI Taxonomy" id="488582"/>
    <lineage>
        <taxon>Eukaryota</taxon>
        <taxon>Metazoa</taxon>
        <taxon>Ecdysozoa</taxon>
        <taxon>Arthropoda</taxon>
        <taxon>Hexapoda</taxon>
        <taxon>Insecta</taxon>
        <taxon>Pterygota</taxon>
        <taxon>Neoptera</taxon>
        <taxon>Endopterygota</taxon>
        <taxon>Hymenoptera</taxon>
        <taxon>Apocrita</taxon>
        <taxon>Aculeata</taxon>
        <taxon>Formicoidea</taxon>
        <taxon>Formicidae</taxon>
        <taxon>Formicinae</taxon>
        <taxon>Lasius</taxon>
        <taxon>Lasius</taxon>
    </lineage>
</organism>
<reference evidence="2" key="1">
    <citation type="submission" date="2024-04" db="EMBL/GenBank/DDBJ databases">
        <authorList>
            <consortium name="Molecular Ecology Group"/>
        </authorList>
    </citation>
    <scope>NUCLEOTIDE SEQUENCE</scope>
</reference>
<keyword evidence="3" id="KW-1185">Reference proteome</keyword>
<feature type="compositionally biased region" description="Basic and acidic residues" evidence="1">
    <location>
        <begin position="1"/>
        <end position="27"/>
    </location>
</feature>
<name>A0AAV2P1V6_9HYME</name>
<gene>
    <name evidence="2" type="ORF">LPLAT_LOCUS11334</name>
</gene>
<dbReference type="AlphaFoldDB" id="A0AAV2P1V6"/>
<sequence length="218" mass="23934">MTTEGGHAERVRKGCGKVRERGEEVRRSTCGPRIGLAGKRKRGAGGWVVSMGPVEEPFGYSKQQRPAGAASASAPYPLPRQSFTLAGGHRFVTMAKLSIHSGYLPGKRPPPRAGSTRLLSSSPSAFPHHETCGRDREKGARKGKSHGGRRDREIRDTRAHIHTHVLLRGLFSSSFVTLYVARERLLSTILVNHPVIASTGTASHRQRVCQWRNNHSFC</sequence>
<evidence type="ECO:0000313" key="2">
    <source>
        <dbReference type="EMBL" id="CAL1685938.1"/>
    </source>
</evidence>
<protein>
    <submittedName>
        <fullName evidence="2">Uncharacterized protein</fullName>
    </submittedName>
</protein>